<dbReference type="OrthoDB" id="9813770at2"/>
<dbReference type="CDD" id="cd03025">
    <property type="entry name" value="DsbA_FrnE_like"/>
    <property type="match status" value="1"/>
</dbReference>
<comment type="caution">
    <text evidence="1">The sequence shown here is derived from an EMBL/GenBank/DDBJ whole genome shotgun (WGS) entry which is preliminary data.</text>
</comment>
<accession>A0A2P7NQW4</accession>
<dbReference type="AlphaFoldDB" id="A0A2P7NQW4"/>
<dbReference type="PANTHER" id="PTHR13887:SF54">
    <property type="entry name" value="DSBA FAMILY PROTEIN"/>
    <property type="match status" value="1"/>
</dbReference>
<protein>
    <submittedName>
        <fullName evidence="1">Disulfide bond formation protein DsbA</fullName>
    </submittedName>
</protein>
<sequence length="209" mass="24022">MKPTTILYYIHDPMCSWCYAFRQSWIALQQDLPRDIAVVNLVGGLAPDSIQPMPLATQKMVQQAWQRIELTVPEVHFNWDFWSRNIPIRSTYPSCRAVLAANKQRADAEAEMISAIQNAYYQQAMNPSLPETLQACAREIGLDVRAFIEDLTSPAIESELQHQIQLARNMDVYSYPSLRLAHNDKVFPIAIDYLNHRTMLDEIRIAKSQ</sequence>
<organism evidence="1 2">
    <name type="scientific">Nitrosomonas supralitoralis</name>
    <dbReference type="NCBI Taxonomy" id="2116706"/>
    <lineage>
        <taxon>Bacteria</taxon>
        <taxon>Pseudomonadati</taxon>
        <taxon>Pseudomonadota</taxon>
        <taxon>Betaproteobacteria</taxon>
        <taxon>Nitrosomonadales</taxon>
        <taxon>Nitrosomonadaceae</taxon>
        <taxon>Nitrosomonas</taxon>
    </lineage>
</organism>
<dbReference type="EMBL" id="PXXU01000121">
    <property type="protein sequence ID" value="PSJ15855.1"/>
    <property type="molecule type" value="Genomic_DNA"/>
</dbReference>
<dbReference type="Proteomes" id="UP000241912">
    <property type="component" value="Unassembled WGS sequence"/>
</dbReference>
<dbReference type="Pfam" id="PF13743">
    <property type="entry name" value="Thioredoxin_5"/>
    <property type="match status" value="1"/>
</dbReference>
<evidence type="ECO:0000313" key="2">
    <source>
        <dbReference type="Proteomes" id="UP000241912"/>
    </source>
</evidence>
<keyword evidence="2" id="KW-1185">Reference proteome</keyword>
<dbReference type="PANTHER" id="PTHR13887">
    <property type="entry name" value="GLUTATHIONE S-TRANSFERASE KAPPA"/>
    <property type="match status" value="1"/>
</dbReference>
<gene>
    <name evidence="1" type="ORF">C7H79_16735</name>
</gene>
<dbReference type="RefSeq" id="WP_106708375.1">
    <property type="nucleotide sequence ID" value="NZ_PXXU01000121.1"/>
</dbReference>
<dbReference type="InterPro" id="IPR036249">
    <property type="entry name" value="Thioredoxin-like_sf"/>
</dbReference>
<name>A0A2P7NQW4_9PROT</name>
<reference evidence="1 2" key="1">
    <citation type="submission" date="2018-03" db="EMBL/GenBank/DDBJ databases">
        <title>Draft genome of Nitrosomonas supralitoralis APG5.</title>
        <authorList>
            <person name="Urakawa H."/>
            <person name="Lopez J.V."/>
        </authorList>
    </citation>
    <scope>NUCLEOTIDE SEQUENCE [LARGE SCALE GENOMIC DNA]</scope>
    <source>
        <strain evidence="1 2">APG5</strain>
    </source>
</reference>
<proteinExistence type="predicted"/>
<dbReference type="Gene3D" id="3.40.30.10">
    <property type="entry name" value="Glutaredoxin"/>
    <property type="match status" value="1"/>
</dbReference>
<evidence type="ECO:0000313" key="1">
    <source>
        <dbReference type="EMBL" id="PSJ15855.1"/>
    </source>
</evidence>
<dbReference type="Gene3D" id="1.10.472.60">
    <property type="entry name" value="putative protein disulfide isomerase domain"/>
    <property type="match status" value="1"/>
</dbReference>
<dbReference type="SUPFAM" id="SSF52833">
    <property type="entry name" value="Thioredoxin-like"/>
    <property type="match status" value="1"/>
</dbReference>